<dbReference type="Pfam" id="PF06041">
    <property type="entry name" value="DUF924"/>
    <property type="match status" value="1"/>
</dbReference>
<reference evidence="1 2" key="1">
    <citation type="submission" date="2015-05" db="EMBL/GenBank/DDBJ databases">
        <title>Draft genome sequence of Microvirga vignae strain BR3299, a novel nitrogen fixing bacteria isolated from Brazil semi-aired region.</title>
        <authorList>
            <person name="Zilli J.E."/>
            <person name="Passos S.R."/>
            <person name="Leite J."/>
            <person name="Baldani J.I."/>
            <person name="Xavier G.R."/>
            <person name="Rumjaneck N.G."/>
            <person name="Simoes-Araujo J.L."/>
        </authorList>
    </citation>
    <scope>NUCLEOTIDE SEQUENCE [LARGE SCALE GENOMIC DNA]</scope>
    <source>
        <strain evidence="1 2">BR3299</strain>
    </source>
</reference>
<comment type="caution">
    <text evidence="1">The sequence shown here is derived from an EMBL/GenBank/DDBJ whole genome shotgun (WGS) entry which is preliminary data.</text>
</comment>
<dbReference type="Gene3D" id="1.20.58.320">
    <property type="entry name" value="TPR-like"/>
    <property type="match status" value="1"/>
</dbReference>
<dbReference type="EMBL" id="LCYG01000073">
    <property type="protein sequence ID" value="KLK90644.1"/>
    <property type="molecule type" value="Genomic_DNA"/>
</dbReference>
<dbReference type="Gene3D" id="1.25.40.10">
    <property type="entry name" value="Tetratricopeptide repeat domain"/>
    <property type="match status" value="1"/>
</dbReference>
<dbReference type="InterPro" id="IPR011990">
    <property type="entry name" value="TPR-like_helical_dom_sf"/>
</dbReference>
<sequence>MSSPVDWQAVYDFWFPASLANADAAAQWQRLEWWMRGGANPDLPRFVSTVQAAKAGQLDHWCETPCGRLSLIIVLDQFPRGLFAGTPDAFSSDPDTLRIAEEGFRNGHYEALTGLWERFFYFLPLAHAEGPDHLERMRRIVAISEQVVDQVPEHLKPIWEFSLKQARDNFDVISRFGRFPHRNPTLGRISTPEEEAYLAKGDFVHQRTLPAVARALGATG</sequence>
<dbReference type="STRING" id="1225564.AA309_24505"/>
<evidence type="ECO:0000313" key="2">
    <source>
        <dbReference type="Proteomes" id="UP000035489"/>
    </source>
</evidence>
<dbReference type="PATRIC" id="fig|1225564.3.peg.6381"/>
<keyword evidence="2" id="KW-1185">Reference proteome</keyword>
<proteinExistence type="predicted"/>
<evidence type="ECO:0000313" key="1">
    <source>
        <dbReference type="EMBL" id="KLK90644.1"/>
    </source>
</evidence>
<protein>
    <recommendedName>
        <fullName evidence="3">DUF924 domain-containing protein</fullName>
    </recommendedName>
</protein>
<dbReference type="Proteomes" id="UP000035489">
    <property type="component" value="Unassembled WGS sequence"/>
</dbReference>
<evidence type="ECO:0008006" key="3">
    <source>
        <dbReference type="Google" id="ProtNLM"/>
    </source>
</evidence>
<gene>
    <name evidence="1" type="ORF">AA309_24505</name>
</gene>
<dbReference type="InterPro" id="IPR010323">
    <property type="entry name" value="DUF924"/>
</dbReference>
<dbReference type="AlphaFoldDB" id="A0A0H1R6G6"/>
<dbReference type="OrthoDB" id="7593450at2"/>
<organism evidence="1 2">
    <name type="scientific">Microvirga vignae</name>
    <dbReference type="NCBI Taxonomy" id="1225564"/>
    <lineage>
        <taxon>Bacteria</taxon>
        <taxon>Pseudomonadati</taxon>
        <taxon>Pseudomonadota</taxon>
        <taxon>Alphaproteobacteria</taxon>
        <taxon>Hyphomicrobiales</taxon>
        <taxon>Methylobacteriaceae</taxon>
        <taxon>Microvirga</taxon>
    </lineage>
</organism>
<name>A0A0H1R6G6_9HYPH</name>
<dbReference type="RefSeq" id="WP_047191656.1">
    <property type="nucleotide sequence ID" value="NZ_LCYG01000073.1"/>
</dbReference>
<accession>A0A0H1R6G6</accession>
<dbReference type="SUPFAM" id="SSF48452">
    <property type="entry name" value="TPR-like"/>
    <property type="match status" value="1"/>
</dbReference>